<dbReference type="AlphaFoldDB" id="A0AA39IBS0"/>
<protein>
    <submittedName>
        <fullName evidence="1">Uncharacterized protein</fullName>
    </submittedName>
</protein>
<accession>A0AA39IBS0</accession>
<gene>
    <name evidence="1" type="ORF">QR680_014844</name>
</gene>
<sequence length="85" mass="10032">MFSAIQHKFYGFKKPQAQHVERPPKPEKAPKKQKDFAGMRKLDGWINHLIKEVREVSRQIYFLDFGARIYHVYAPLAVFFVVSPK</sequence>
<reference evidence="1" key="1">
    <citation type="submission" date="2023-06" db="EMBL/GenBank/DDBJ databases">
        <title>Genomic analysis of the entomopathogenic nematode Steinernema hermaphroditum.</title>
        <authorList>
            <person name="Schwarz E.M."/>
            <person name="Heppert J.K."/>
            <person name="Baniya A."/>
            <person name="Schwartz H.T."/>
            <person name="Tan C.-H."/>
            <person name="Antoshechkin I."/>
            <person name="Sternberg P.W."/>
            <person name="Goodrich-Blair H."/>
            <person name="Dillman A.R."/>
        </authorList>
    </citation>
    <scope>NUCLEOTIDE SEQUENCE</scope>
    <source>
        <strain evidence="1">PS9179</strain>
        <tissue evidence="1">Whole animal</tissue>
    </source>
</reference>
<comment type="caution">
    <text evidence="1">The sequence shown here is derived from an EMBL/GenBank/DDBJ whole genome shotgun (WGS) entry which is preliminary data.</text>
</comment>
<name>A0AA39IBS0_9BILA</name>
<dbReference type="EMBL" id="JAUCMV010000002">
    <property type="protein sequence ID" value="KAK0420720.1"/>
    <property type="molecule type" value="Genomic_DNA"/>
</dbReference>
<evidence type="ECO:0000313" key="1">
    <source>
        <dbReference type="EMBL" id="KAK0420720.1"/>
    </source>
</evidence>
<organism evidence="1 2">
    <name type="scientific">Steinernema hermaphroditum</name>
    <dbReference type="NCBI Taxonomy" id="289476"/>
    <lineage>
        <taxon>Eukaryota</taxon>
        <taxon>Metazoa</taxon>
        <taxon>Ecdysozoa</taxon>
        <taxon>Nematoda</taxon>
        <taxon>Chromadorea</taxon>
        <taxon>Rhabditida</taxon>
        <taxon>Tylenchina</taxon>
        <taxon>Panagrolaimomorpha</taxon>
        <taxon>Strongyloidoidea</taxon>
        <taxon>Steinernematidae</taxon>
        <taxon>Steinernema</taxon>
    </lineage>
</organism>
<proteinExistence type="predicted"/>
<keyword evidence="2" id="KW-1185">Reference proteome</keyword>
<dbReference type="Proteomes" id="UP001175271">
    <property type="component" value="Unassembled WGS sequence"/>
</dbReference>
<evidence type="ECO:0000313" key="2">
    <source>
        <dbReference type="Proteomes" id="UP001175271"/>
    </source>
</evidence>